<evidence type="ECO:0000313" key="5">
    <source>
        <dbReference type="EMBL" id="EBA09796.1"/>
    </source>
</evidence>
<evidence type="ECO:0000256" key="1">
    <source>
        <dbReference type="ARBA" id="ARBA00004196"/>
    </source>
</evidence>
<reference evidence="5 6" key="1">
    <citation type="submission" date="2006-06" db="EMBL/GenBank/DDBJ databases">
        <authorList>
            <person name="Moran M.A."/>
            <person name="Ferriera S."/>
            <person name="Johnson J."/>
            <person name="Kravitz S."/>
            <person name="Beeson K."/>
            <person name="Sutton G."/>
            <person name="Rogers Y.-H."/>
            <person name="Friedman R."/>
            <person name="Frazier M."/>
            <person name="Venter J.C."/>
        </authorList>
    </citation>
    <scope>NUCLEOTIDE SEQUENCE [LARGE SCALE GENOMIC DNA]</scope>
    <source>
        <strain evidence="5 6">E-37</strain>
    </source>
</reference>
<gene>
    <name evidence="5" type="ORF">SSE37_08308</name>
</gene>
<dbReference type="CDD" id="cd06306">
    <property type="entry name" value="PBP1_TorT-like"/>
    <property type="match status" value="1"/>
</dbReference>
<dbReference type="PANTHER" id="PTHR46847">
    <property type="entry name" value="D-ALLOSE-BINDING PERIPLASMIC PROTEIN-RELATED"/>
    <property type="match status" value="1"/>
</dbReference>
<comment type="similarity">
    <text evidence="2">Belongs to the bacterial solute-binding protein 2 family.</text>
</comment>
<dbReference type="Gene3D" id="3.40.50.2300">
    <property type="match status" value="2"/>
</dbReference>
<dbReference type="InterPro" id="IPR028082">
    <property type="entry name" value="Peripla_BP_I"/>
</dbReference>
<comment type="caution">
    <text evidence="5">The sequence shown here is derived from an EMBL/GenBank/DDBJ whole genome shotgun (WGS) entry which is preliminary data.</text>
</comment>
<dbReference type="GO" id="GO:0030313">
    <property type="term" value="C:cell envelope"/>
    <property type="evidence" value="ECO:0007669"/>
    <property type="project" value="UniProtKB-SubCell"/>
</dbReference>
<organism evidence="5 6">
    <name type="scientific">Sagittula stellata (strain ATCC 700073 / DSM 11524 / E-37)</name>
    <dbReference type="NCBI Taxonomy" id="388399"/>
    <lineage>
        <taxon>Bacteria</taxon>
        <taxon>Pseudomonadati</taxon>
        <taxon>Pseudomonadota</taxon>
        <taxon>Alphaproteobacteria</taxon>
        <taxon>Rhodobacterales</taxon>
        <taxon>Roseobacteraceae</taxon>
        <taxon>Sagittula</taxon>
    </lineage>
</organism>
<dbReference type="PANTHER" id="PTHR46847:SF1">
    <property type="entry name" value="D-ALLOSE-BINDING PERIPLASMIC PROTEIN-RELATED"/>
    <property type="match status" value="1"/>
</dbReference>
<evidence type="ECO:0000256" key="2">
    <source>
        <dbReference type="ARBA" id="ARBA00007639"/>
    </source>
</evidence>
<keyword evidence="6" id="KW-1185">Reference proteome</keyword>
<dbReference type="AlphaFoldDB" id="A3JZ93"/>
<dbReference type="InterPro" id="IPR014301">
    <property type="entry name" value="TMAO_TorT"/>
</dbReference>
<accession>A3JZ93</accession>
<dbReference type="SUPFAM" id="SSF53822">
    <property type="entry name" value="Periplasmic binding protein-like I"/>
    <property type="match status" value="1"/>
</dbReference>
<dbReference type="NCBIfam" id="TIGR02955">
    <property type="entry name" value="TMAO_TorT"/>
    <property type="match status" value="1"/>
</dbReference>
<name>A3JZ93_SAGS3</name>
<comment type="subcellular location">
    <subcellularLocation>
        <location evidence="1">Cell envelope</location>
    </subcellularLocation>
</comment>
<dbReference type="Proteomes" id="UP000005713">
    <property type="component" value="Unassembled WGS sequence"/>
</dbReference>
<dbReference type="EMBL" id="AAYA01000002">
    <property type="protein sequence ID" value="EBA09796.1"/>
    <property type="molecule type" value="Genomic_DNA"/>
</dbReference>
<evidence type="ECO:0000259" key="4">
    <source>
        <dbReference type="Pfam" id="PF13407"/>
    </source>
</evidence>
<feature type="domain" description="Periplasmic binding protein" evidence="4">
    <location>
        <begin position="35"/>
        <end position="289"/>
    </location>
</feature>
<dbReference type="GO" id="GO:0030246">
    <property type="term" value="F:carbohydrate binding"/>
    <property type="evidence" value="ECO:0007669"/>
    <property type="project" value="UniProtKB-ARBA"/>
</dbReference>
<dbReference type="Pfam" id="PF13407">
    <property type="entry name" value="Peripla_BP_4"/>
    <property type="match status" value="1"/>
</dbReference>
<dbReference type="InterPro" id="IPR025997">
    <property type="entry name" value="SBP_2_dom"/>
</dbReference>
<protein>
    <submittedName>
        <fullName evidence="5">Periplasmic sensory protein associated with the TorRS two-component regulatory system</fullName>
    </submittedName>
</protein>
<dbReference type="NCBIfam" id="NF008185">
    <property type="entry name" value="PRK10936.1"/>
    <property type="match status" value="1"/>
</dbReference>
<evidence type="ECO:0000313" key="6">
    <source>
        <dbReference type="Proteomes" id="UP000005713"/>
    </source>
</evidence>
<proteinExistence type="inferred from homology"/>
<dbReference type="eggNOG" id="COG1879">
    <property type="taxonomic scope" value="Bacteria"/>
</dbReference>
<evidence type="ECO:0000256" key="3">
    <source>
        <dbReference type="ARBA" id="ARBA00022729"/>
    </source>
</evidence>
<sequence>MTLTSWGEHFNFDSQTTALDYTPLSKAEKKWKLCVVFPHLKDPYWVATNYGVVSHARSLGVAVDLFEAGGYDHLEEQKKLVKDCAAADYDAILLGTVSYDQMTETVTEAAQSVPVFATVNAIQGDGITGMVAVDWHDMGRAAGQYFVDNYPQGGDAPTVAWLPGPEAAGWVTFTDAGFREVMQNSAAEISAVYYGDTGADFQRALVEEALDANPDLDYIAGNAVAIEAAMGVLRQRGLTDQVGLVADYFTPAMYRGVRRGIISSAPTDSAALQGTLSVDQAVRHLEGKETPGHIGPVIFSVTKENSSTFPVDQSLAPADFNPTFKVD</sequence>
<keyword evidence="3" id="KW-0732">Signal</keyword>